<dbReference type="Proteomes" id="UP000298277">
    <property type="component" value="Unassembled WGS sequence"/>
</dbReference>
<sequence length="151" mass="17172">MNSPKIEDIILSELKLIPGELGSVRHGIKSTDPGFSGFEEVYFSSVFFGKTKGWKRHTRMISNLIVISGEITFFLIDKREDSRTYDQNDIIRISADNPRRLTVPPGIWTAFRGNTQGENVLCNVANLMHDPEESETLSISDPQFRKILEKE</sequence>
<evidence type="ECO:0000256" key="5">
    <source>
        <dbReference type="ARBA" id="ARBA00029758"/>
    </source>
</evidence>
<gene>
    <name evidence="8" type="ORF">EHQ17_14415</name>
</gene>
<evidence type="ECO:0000256" key="7">
    <source>
        <dbReference type="ARBA" id="ARBA00033311"/>
    </source>
</evidence>
<keyword evidence="9" id="KW-1185">Reference proteome</keyword>
<proteinExistence type="predicted"/>
<dbReference type="EC" id="5.1.3.13" evidence="3"/>
<dbReference type="Pfam" id="PF00908">
    <property type="entry name" value="dTDP_sugar_isom"/>
    <property type="match status" value="1"/>
</dbReference>
<dbReference type="RefSeq" id="WP_135736202.1">
    <property type="nucleotide sequence ID" value="NZ_RQFA01000066.1"/>
</dbReference>
<comment type="catalytic activity">
    <reaction evidence="1">
        <text>dTDP-4-dehydro-6-deoxy-alpha-D-glucose = dTDP-4-dehydro-beta-L-rhamnose</text>
        <dbReference type="Rhea" id="RHEA:16969"/>
        <dbReference type="ChEBI" id="CHEBI:57649"/>
        <dbReference type="ChEBI" id="CHEBI:62830"/>
        <dbReference type="EC" id="5.1.3.13"/>
    </reaction>
</comment>
<dbReference type="InterPro" id="IPR011051">
    <property type="entry name" value="RmlC_Cupin_sf"/>
</dbReference>
<organism evidence="8 9">
    <name type="scientific">Leptospira gomenensis</name>
    <dbReference type="NCBI Taxonomy" id="2484974"/>
    <lineage>
        <taxon>Bacteria</taxon>
        <taxon>Pseudomonadati</taxon>
        <taxon>Spirochaetota</taxon>
        <taxon>Spirochaetia</taxon>
        <taxon>Leptospirales</taxon>
        <taxon>Leptospiraceae</taxon>
        <taxon>Leptospira</taxon>
    </lineage>
</organism>
<comment type="caution">
    <text evidence="8">The sequence shown here is derived from an EMBL/GenBank/DDBJ whole genome shotgun (WGS) entry which is preliminary data.</text>
</comment>
<dbReference type="InterPro" id="IPR014710">
    <property type="entry name" value="RmlC-like_jellyroll"/>
</dbReference>
<evidence type="ECO:0000313" key="8">
    <source>
        <dbReference type="EMBL" id="TGK30915.1"/>
    </source>
</evidence>
<name>A0A5F1Y7I1_9LEPT</name>
<reference evidence="8" key="1">
    <citation type="journal article" date="2019" name="PLoS Negl. Trop. Dis.">
        <title>Revisiting the worldwide diversity of Leptospira species in the environment.</title>
        <authorList>
            <person name="Vincent A.T."/>
            <person name="Schiettekatte O."/>
            <person name="Bourhy P."/>
            <person name="Veyrier F.J."/>
            <person name="Picardeau M."/>
        </authorList>
    </citation>
    <scope>NUCLEOTIDE SEQUENCE [LARGE SCALE GENOMIC DNA]</scope>
    <source>
        <strain evidence="8">201800299</strain>
    </source>
</reference>
<dbReference type="SUPFAM" id="SSF51182">
    <property type="entry name" value="RmlC-like cupins"/>
    <property type="match status" value="1"/>
</dbReference>
<evidence type="ECO:0000313" key="9">
    <source>
        <dbReference type="Proteomes" id="UP000298277"/>
    </source>
</evidence>
<dbReference type="Gene3D" id="2.60.120.10">
    <property type="entry name" value="Jelly Rolls"/>
    <property type="match status" value="1"/>
</dbReference>
<dbReference type="EMBL" id="RQFA01000066">
    <property type="protein sequence ID" value="TGK30915.1"/>
    <property type="molecule type" value="Genomic_DNA"/>
</dbReference>
<comment type="function">
    <text evidence="2">Catalyzes the epimerization of the C3' and C5'positions of dTDP-6-deoxy-D-xylo-4-hexulose, forming dTDP-6-deoxy-L-lyxo-4-hexulose.</text>
</comment>
<evidence type="ECO:0000256" key="6">
    <source>
        <dbReference type="ARBA" id="ARBA00031424"/>
    </source>
</evidence>
<dbReference type="GO" id="GO:0008830">
    <property type="term" value="F:dTDP-4-dehydrorhamnose 3,5-epimerase activity"/>
    <property type="evidence" value="ECO:0007669"/>
    <property type="project" value="UniProtKB-EC"/>
</dbReference>
<evidence type="ECO:0000256" key="1">
    <source>
        <dbReference type="ARBA" id="ARBA00001298"/>
    </source>
</evidence>
<accession>A0A5F1Y7I1</accession>
<evidence type="ECO:0000256" key="4">
    <source>
        <dbReference type="ARBA" id="ARBA00019595"/>
    </source>
</evidence>
<evidence type="ECO:0000256" key="2">
    <source>
        <dbReference type="ARBA" id="ARBA00001997"/>
    </source>
</evidence>
<protein>
    <recommendedName>
        <fullName evidence="4">dTDP-4-dehydrorhamnose 3,5-epimerase</fullName>
        <ecNumber evidence="3">5.1.3.13</ecNumber>
    </recommendedName>
    <alternativeName>
        <fullName evidence="6">Thymidine diphospho-4-keto-rhamnose 3,5-epimerase</fullName>
    </alternativeName>
    <alternativeName>
        <fullName evidence="5">dTDP-4-keto-6-deoxyglucose 3,5-epimerase</fullName>
    </alternativeName>
    <alternativeName>
        <fullName evidence="7">dTDP-6-deoxy-D-xylo-4-hexulose 3,5-epimerase</fullName>
    </alternativeName>
</protein>
<dbReference type="InterPro" id="IPR000888">
    <property type="entry name" value="RmlC-like"/>
</dbReference>
<dbReference type="AlphaFoldDB" id="A0A5F1Y7I1"/>
<evidence type="ECO:0000256" key="3">
    <source>
        <dbReference type="ARBA" id="ARBA00012098"/>
    </source>
</evidence>